<dbReference type="AlphaFoldDB" id="A0A9Q1ERN6"/>
<feature type="compositionally biased region" description="Basic and acidic residues" evidence="1">
    <location>
        <begin position="8"/>
        <end position="25"/>
    </location>
</feature>
<proteinExistence type="predicted"/>
<sequence length="137" mass="15008">MGTAGTDWEGRRYTDPRRISAEHQTMEGMCDAGRRTGERSCRSRPPRSESAFERKERGGRGTADDRGFSGEDLKLSRGASSRPRPPPPPPAREGPSSVTDRGLSPPERPGPAPGRRGGSRRDPRKRNEPHADPRPAT</sequence>
<evidence type="ECO:0000313" key="3">
    <source>
        <dbReference type="Proteomes" id="UP001152622"/>
    </source>
</evidence>
<evidence type="ECO:0000313" key="2">
    <source>
        <dbReference type="EMBL" id="KAJ8343789.1"/>
    </source>
</evidence>
<feature type="region of interest" description="Disordered" evidence="1">
    <location>
        <begin position="1"/>
        <end position="137"/>
    </location>
</feature>
<dbReference type="EMBL" id="JAINUF010000013">
    <property type="protein sequence ID" value="KAJ8343789.1"/>
    <property type="molecule type" value="Genomic_DNA"/>
</dbReference>
<organism evidence="2 3">
    <name type="scientific">Synaphobranchus kaupii</name>
    <name type="common">Kaup's arrowtooth eel</name>
    <dbReference type="NCBI Taxonomy" id="118154"/>
    <lineage>
        <taxon>Eukaryota</taxon>
        <taxon>Metazoa</taxon>
        <taxon>Chordata</taxon>
        <taxon>Craniata</taxon>
        <taxon>Vertebrata</taxon>
        <taxon>Euteleostomi</taxon>
        <taxon>Actinopterygii</taxon>
        <taxon>Neopterygii</taxon>
        <taxon>Teleostei</taxon>
        <taxon>Anguilliformes</taxon>
        <taxon>Synaphobranchidae</taxon>
        <taxon>Synaphobranchus</taxon>
    </lineage>
</organism>
<keyword evidence="3" id="KW-1185">Reference proteome</keyword>
<protein>
    <submittedName>
        <fullName evidence="2">Uncharacterized protein</fullName>
    </submittedName>
</protein>
<comment type="caution">
    <text evidence="2">The sequence shown here is derived from an EMBL/GenBank/DDBJ whole genome shotgun (WGS) entry which is preliminary data.</text>
</comment>
<evidence type="ECO:0000256" key="1">
    <source>
        <dbReference type="SAM" id="MobiDB-lite"/>
    </source>
</evidence>
<reference evidence="2" key="1">
    <citation type="journal article" date="2023" name="Science">
        <title>Genome structures resolve the early diversification of teleost fishes.</title>
        <authorList>
            <person name="Parey E."/>
            <person name="Louis A."/>
            <person name="Montfort J."/>
            <person name="Bouchez O."/>
            <person name="Roques C."/>
            <person name="Iampietro C."/>
            <person name="Lluch J."/>
            <person name="Castinel A."/>
            <person name="Donnadieu C."/>
            <person name="Desvignes T."/>
            <person name="Floi Bucao C."/>
            <person name="Jouanno E."/>
            <person name="Wen M."/>
            <person name="Mejri S."/>
            <person name="Dirks R."/>
            <person name="Jansen H."/>
            <person name="Henkel C."/>
            <person name="Chen W.J."/>
            <person name="Zahm M."/>
            <person name="Cabau C."/>
            <person name="Klopp C."/>
            <person name="Thompson A.W."/>
            <person name="Robinson-Rechavi M."/>
            <person name="Braasch I."/>
            <person name="Lecointre G."/>
            <person name="Bobe J."/>
            <person name="Postlethwait J.H."/>
            <person name="Berthelot C."/>
            <person name="Roest Crollius H."/>
            <person name="Guiguen Y."/>
        </authorList>
    </citation>
    <scope>NUCLEOTIDE SEQUENCE</scope>
    <source>
        <strain evidence="2">WJC10195</strain>
    </source>
</reference>
<feature type="compositionally biased region" description="Basic and acidic residues" evidence="1">
    <location>
        <begin position="32"/>
        <end position="75"/>
    </location>
</feature>
<dbReference type="Proteomes" id="UP001152622">
    <property type="component" value="Chromosome 13"/>
</dbReference>
<name>A0A9Q1ERN6_SYNKA</name>
<accession>A0A9Q1ERN6</accession>
<feature type="compositionally biased region" description="Basic and acidic residues" evidence="1">
    <location>
        <begin position="119"/>
        <end position="137"/>
    </location>
</feature>
<gene>
    <name evidence="2" type="ORF">SKAU_G00311180</name>
</gene>
<feature type="compositionally biased region" description="Pro residues" evidence="1">
    <location>
        <begin position="83"/>
        <end position="92"/>
    </location>
</feature>